<dbReference type="Pfam" id="PF00012">
    <property type="entry name" value="HSP70"/>
    <property type="match status" value="1"/>
</dbReference>
<keyword evidence="6" id="KW-1185">Reference proteome</keyword>
<keyword evidence="2 3" id="KW-0067">ATP-binding</keyword>
<evidence type="ECO:0000256" key="4">
    <source>
        <dbReference type="SAM" id="MobiDB-lite"/>
    </source>
</evidence>
<evidence type="ECO:0000256" key="2">
    <source>
        <dbReference type="ARBA" id="ARBA00022840"/>
    </source>
</evidence>
<sequence length="703" mass="74837">MRAMVEENKWVLVLDLGGGTFDIALIKQVGVDDGATITTAANGGDPDFGGCQFTTALAAYIRSRGIWSDTHAVDPVALTRLAEAVQVHLSEAEEVVVDEAFLNSSMGSAAPPRDTITPLTVISRAQVAAGPWKSLIEAFVEKTKLSVTEMMESAGFAPAGSDWSSTLPKFQKKVSSVVLAGGGANLFPLAPAIHTLLGRQPTVPPQPHQAIAAGAAMAAASSVVRGLEVVSTGMGGVVPHNIGIEAVLVKAGASLAASGTFDATNAQDKDTLTLRVLEGEALVSRSSGADPYQNGVRQIGGLRVPMVGKLRPGAPPRPAPPVPATRFACAADALAYPVSLAAGAFPPSAHLHLRTPSPAALALHTPQPHGPADERCCRTGLREAAEVPRWAACNQEVDAPAPLDSHIKITIVRDEAKTVPRNMLILTQVAQRLQEHGVAISDKTLARRLALLPKVLQLTVTDPMLLGRLKGLGAVKANAVRAKLASCFAISRALAGFSSLKGVAGVLQTLAATKPAVLAVLVIRFVDYMVRRWGVGHMFTELTRIGRAVNFLRDRDAAQQPDGGEREVEWCNRMRAWLLTVQRQLRANYPSAATLRQQQQREREDPAEPKPDPIASLPDKSVVLQFSNNLRQRAMEALRADKSAANRAAGEKPVLRHSTAVLMHDSLLTNLMSGVRCVCCRQVPNIKLSIDSPHYESTDKFNI</sequence>
<dbReference type="GO" id="GO:0005524">
    <property type="term" value="F:ATP binding"/>
    <property type="evidence" value="ECO:0007669"/>
    <property type="project" value="UniProtKB-KW"/>
</dbReference>
<dbReference type="RefSeq" id="XP_042927845.1">
    <property type="nucleotide sequence ID" value="XM_043060074.1"/>
</dbReference>
<dbReference type="STRING" id="3055.A0A2K3E4D3"/>
<name>A0A2K3E4D3_CHLRE</name>
<feature type="region of interest" description="Disordered" evidence="4">
    <location>
        <begin position="593"/>
        <end position="617"/>
    </location>
</feature>
<evidence type="ECO:0000313" key="5">
    <source>
        <dbReference type="EMBL" id="PNW87587.1"/>
    </source>
</evidence>
<dbReference type="EMBL" id="CM008963">
    <property type="protein sequence ID" value="PNW87587.1"/>
    <property type="molecule type" value="Genomic_DNA"/>
</dbReference>
<dbReference type="GeneID" id="5728439"/>
<accession>A0A2K3E4D3</accession>
<dbReference type="Gene3D" id="3.30.420.40">
    <property type="match status" value="2"/>
</dbReference>
<organism evidence="5 6">
    <name type="scientific">Chlamydomonas reinhardtii</name>
    <name type="common">Chlamydomonas smithii</name>
    <dbReference type="NCBI Taxonomy" id="3055"/>
    <lineage>
        <taxon>Eukaryota</taxon>
        <taxon>Viridiplantae</taxon>
        <taxon>Chlorophyta</taxon>
        <taxon>core chlorophytes</taxon>
        <taxon>Chlorophyceae</taxon>
        <taxon>CS clade</taxon>
        <taxon>Chlamydomonadales</taxon>
        <taxon>Chlamydomonadaceae</taxon>
        <taxon>Chlamydomonas</taxon>
    </lineage>
</organism>
<dbReference type="Proteomes" id="UP000006906">
    <property type="component" value="Chromosome 2"/>
</dbReference>
<keyword evidence="1 3" id="KW-0547">Nucleotide-binding</keyword>
<dbReference type="PaxDb" id="3055-EDO96286"/>
<dbReference type="SUPFAM" id="SSF53067">
    <property type="entry name" value="Actin-like ATPase domain"/>
    <property type="match status" value="1"/>
</dbReference>
<dbReference type="Gene3D" id="3.90.640.10">
    <property type="entry name" value="Actin, Chain A, domain 4"/>
    <property type="match status" value="1"/>
</dbReference>
<dbReference type="InParanoid" id="A0A2K3E4D3"/>
<dbReference type="PANTHER" id="PTHR19375">
    <property type="entry name" value="HEAT SHOCK PROTEIN 70KDA"/>
    <property type="match status" value="1"/>
</dbReference>
<gene>
    <name evidence="5" type="ORF">CHLRE_02g141186v5</name>
</gene>
<dbReference type="GO" id="GO:0140662">
    <property type="term" value="F:ATP-dependent protein folding chaperone"/>
    <property type="evidence" value="ECO:0007669"/>
    <property type="project" value="InterPro"/>
</dbReference>
<evidence type="ECO:0000313" key="6">
    <source>
        <dbReference type="Proteomes" id="UP000006906"/>
    </source>
</evidence>
<protein>
    <submittedName>
        <fullName evidence="5">Uncharacterized protein</fullName>
    </submittedName>
</protein>
<reference evidence="5 6" key="1">
    <citation type="journal article" date="2007" name="Science">
        <title>The Chlamydomonas genome reveals the evolution of key animal and plant functions.</title>
        <authorList>
            <person name="Merchant S.S."/>
            <person name="Prochnik S.E."/>
            <person name="Vallon O."/>
            <person name="Harris E.H."/>
            <person name="Karpowicz S.J."/>
            <person name="Witman G.B."/>
            <person name="Terry A."/>
            <person name="Salamov A."/>
            <person name="Fritz-Laylin L.K."/>
            <person name="Marechal-Drouard L."/>
            <person name="Marshall W.F."/>
            <person name="Qu L.H."/>
            <person name="Nelson D.R."/>
            <person name="Sanderfoot A.A."/>
            <person name="Spalding M.H."/>
            <person name="Kapitonov V.V."/>
            <person name="Ren Q."/>
            <person name="Ferris P."/>
            <person name="Lindquist E."/>
            <person name="Shapiro H."/>
            <person name="Lucas S.M."/>
            <person name="Grimwood J."/>
            <person name="Schmutz J."/>
            <person name="Cardol P."/>
            <person name="Cerutti H."/>
            <person name="Chanfreau G."/>
            <person name="Chen C.L."/>
            <person name="Cognat V."/>
            <person name="Croft M.T."/>
            <person name="Dent R."/>
            <person name="Dutcher S."/>
            <person name="Fernandez E."/>
            <person name="Fukuzawa H."/>
            <person name="Gonzalez-Ballester D."/>
            <person name="Gonzalez-Halphen D."/>
            <person name="Hallmann A."/>
            <person name="Hanikenne M."/>
            <person name="Hippler M."/>
            <person name="Inwood W."/>
            <person name="Jabbari K."/>
            <person name="Kalanon M."/>
            <person name="Kuras R."/>
            <person name="Lefebvre P.A."/>
            <person name="Lemaire S.D."/>
            <person name="Lobanov A.V."/>
            <person name="Lohr M."/>
            <person name="Manuell A."/>
            <person name="Meier I."/>
            <person name="Mets L."/>
            <person name="Mittag M."/>
            <person name="Mittelmeier T."/>
            <person name="Moroney J.V."/>
            <person name="Moseley J."/>
            <person name="Napoli C."/>
            <person name="Nedelcu A.M."/>
            <person name="Niyogi K."/>
            <person name="Novoselov S.V."/>
            <person name="Paulsen I.T."/>
            <person name="Pazour G."/>
            <person name="Purton S."/>
            <person name="Ral J.P."/>
            <person name="Riano-Pachon D.M."/>
            <person name="Riekhof W."/>
            <person name="Rymarquis L."/>
            <person name="Schroda M."/>
            <person name="Stern D."/>
            <person name="Umen J."/>
            <person name="Willows R."/>
            <person name="Wilson N."/>
            <person name="Zimmer S.L."/>
            <person name="Allmer J."/>
            <person name="Balk J."/>
            <person name="Bisova K."/>
            <person name="Chen C.J."/>
            <person name="Elias M."/>
            <person name="Gendler K."/>
            <person name="Hauser C."/>
            <person name="Lamb M.R."/>
            <person name="Ledford H."/>
            <person name="Long J.C."/>
            <person name="Minagawa J."/>
            <person name="Page M.D."/>
            <person name="Pan J."/>
            <person name="Pootakham W."/>
            <person name="Roje S."/>
            <person name="Rose A."/>
            <person name="Stahlberg E."/>
            <person name="Terauchi A.M."/>
            <person name="Yang P."/>
            <person name="Ball S."/>
            <person name="Bowler C."/>
            <person name="Dieckmann C.L."/>
            <person name="Gladyshev V.N."/>
            <person name="Green P."/>
            <person name="Jorgensen R."/>
            <person name="Mayfield S."/>
            <person name="Mueller-Roeber B."/>
            <person name="Rajamani S."/>
            <person name="Sayre R.T."/>
            <person name="Brokstein P."/>
            <person name="Dubchak I."/>
            <person name="Goodstein D."/>
            <person name="Hornick L."/>
            <person name="Huang Y.W."/>
            <person name="Jhaveri J."/>
            <person name="Luo Y."/>
            <person name="Martinez D."/>
            <person name="Ngau W.C."/>
            <person name="Otillar B."/>
            <person name="Poliakov A."/>
            <person name="Porter A."/>
            <person name="Szajkowski L."/>
            <person name="Werner G."/>
            <person name="Zhou K."/>
            <person name="Grigoriev I.V."/>
            <person name="Rokhsar D.S."/>
            <person name="Grossman A.R."/>
        </authorList>
    </citation>
    <scope>NUCLEOTIDE SEQUENCE [LARGE SCALE GENOMIC DNA]</scope>
    <source>
        <strain evidence="6">CC-503</strain>
    </source>
</reference>
<dbReference type="AlphaFoldDB" id="A0A2K3E4D3"/>
<evidence type="ECO:0000256" key="1">
    <source>
        <dbReference type="ARBA" id="ARBA00022741"/>
    </source>
</evidence>
<proteinExistence type="inferred from homology"/>
<dbReference type="Gramene" id="PNW87587">
    <property type="protein sequence ID" value="PNW87587"/>
    <property type="gene ID" value="CHLRE_02g141186v5"/>
</dbReference>
<evidence type="ECO:0000256" key="3">
    <source>
        <dbReference type="RuleBase" id="RU003322"/>
    </source>
</evidence>
<dbReference type="KEGG" id="cre:CHLRE_02g141186v5"/>
<comment type="similarity">
    <text evidence="3">Belongs to the heat shock protein 70 family.</text>
</comment>
<dbReference type="InterPro" id="IPR043129">
    <property type="entry name" value="ATPase_NBD"/>
</dbReference>
<feature type="compositionally biased region" description="Basic and acidic residues" evidence="4">
    <location>
        <begin position="599"/>
        <end position="611"/>
    </location>
</feature>
<dbReference type="InterPro" id="IPR013126">
    <property type="entry name" value="Hsp_70_fam"/>
</dbReference>
<dbReference type="OrthoDB" id="557917at2759"/>